<keyword evidence="3" id="KW-1185">Reference proteome</keyword>
<proteinExistence type="predicted"/>
<protein>
    <submittedName>
        <fullName evidence="2">Uncharacterized protein</fullName>
    </submittedName>
</protein>
<evidence type="ECO:0000256" key="1">
    <source>
        <dbReference type="SAM" id="MobiDB-lite"/>
    </source>
</evidence>
<feature type="compositionally biased region" description="Polar residues" evidence="1">
    <location>
        <begin position="203"/>
        <end position="215"/>
    </location>
</feature>
<feature type="compositionally biased region" description="Basic and acidic residues" evidence="1">
    <location>
        <begin position="186"/>
        <end position="202"/>
    </location>
</feature>
<sequence>MTESISTPPVSEWSDLTICDGAGSDEGDTFKYRCNECRIVCAGIEDLCCHLLSEAATHVVCPVCFKEFHGKCWEERVKEKQRHLDEHNEQGGQVMSPVFFRQMEWIFRRRKAFGIFDIPIMSSAAAYRLIPSGPAIGEAVRENSTEERKSHIALNDTIQSIPIPANENDMNGKTQSPEETCYECPGESRIRGLYGDKDKSDNDSQPLNPSLSDHSAGSKEGDAASRATSAIKHMQSKGRKKRMFPYYHWEPDMLYLRDRDIDLELLKSERLKEMSWLRDFEGA</sequence>
<evidence type="ECO:0000313" key="3">
    <source>
        <dbReference type="Proteomes" id="UP000319663"/>
    </source>
</evidence>
<dbReference type="OrthoDB" id="10573312at2759"/>
<dbReference type="Proteomes" id="UP000319663">
    <property type="component" value="Unassembled WGS sequence"/>
</dbReference>
<comment type="caution">
    <text evidence="2">The sequence shown here is derived from an EMBL/GenBank/DDBJ whole genome shotgun (WGS) entry which is preliminary data.</text>
</comment>
<organism evidence="2 3">
    <name type="scientific">Monascus purpureus</name>
    <name type="common">Red mold</name>
    <name type="synonym">Monascus anka</name>
    <dbReference type="NCBI Taxonomy" id="5098"/>
    <lineage>
        <taxon>Eukaryota</taxon>
        <taxon>Fungi</taxon>
        <taxon>Dikarya</taxon>
        <taxon>Ascomycota</taxon>
        <taxon>Pezizomycotina</taxon>
        <taxon>Eurotiomycetes</taxon>
        <taxon>Eurotiomycetidae</taxon>
        <taxon>Eurotiales</taxon>
        <taxon>Aspergillaceae</taxon>
        <taxon>Monascus</taxon>
    </lineage>
</organism>
<feature type="compositionally biased region" description="Basic and acidic residues" evidence="1">
    <location>
        <begin position="141"/>
        <end position="150"/>
    </location>
</feature>
<reference evidence="2 3" key="1">
    <citation type="submission" date="2019-06" db="EMBL/GenBank/DDBJ databases">
        <title>Wine fermentation using esterase from Monascus purpureus.</title>
        <authorList>
            <person name="Geng C."/>
            <person name="Zhang Y."/>
        </authorList>
    </citation>
    <scope>NUCLEOTIDE SEQUENCE [LARGE SCALE GENOMIC DNA]</scope>
    <source>
        <strain evidence="2">HQ1</strain>
    </source>
</reference>
<evidence type="ECO:0000313" key="2">
    <source>
        <dbReference type="EMBL" id="TQB69328.1"/>
    </source>
</evidence>
<gene>
    <name evidence="2" type="ORF">MPDQ_001983</name>
</gene>
<accession>A0A507QLD4</accession>
<feature type="region of interest" description="Disordered" evidence="1">
    <location>
        <begin position="141"/>
        <end position="236"/>
    </location>
</feature>
<dbReference type="AlphaFoldDB" id="A0A507QLD4"/>
<name>A0A507QLD4_MONPU</name>
<dbReference type="EMBL" id="VIFY01000159">
    <property type="protein sequence ID" value="TQB69328.1"/>
    <property type="molecule type" value="Genomic_DNA"/>
</dbReference>
<feature type="compositionally biased region" description="Polar residues" evidence="1">
    <location>
        <begin position="168"/>
        <end position="178"/>
    </location>
</feature>